<feature type="non-terminal residue" evidence="2">
    <location>
        <position position="1"/>
    </location>
</feature>
<feature type="region of interest" description="Disordered" evidence="1">
    <location>
        <begin position="68"/>
        <end position="214"/>
    </location>
</feature>
<feature type="compositionally biased region" description="Basic residues" evidence="1">
    <location>
        <begin position="116"/>
        <end position="140"/>
    </location>
</feature>
<sequence length="279" mass="32623">INPPANLAQDKIITQPQVSVRSSIPQRQHHGQDAVTLLTEPERQRWEPAVHLLLQVVSAAVARARGLEGGRDGARVPQVRRQRRRQDLAGGAGGALRERGPRGHRRRGGAHDGGGRRRRRRLHQPRRVRRHQRRARRSRRGGPPPRLPRLRRRRQRRHLPRRARARAAGARRSRHRRAVPPHDRGRRPQRRRPRLLRRVQAHDGQRRRVRHRPGQRPRLKTVRLFLHSFARPCKYARPPTAKYLLLLALYIVADHTNIIGVRLILMYICYRNCCIDAEE</sequence>
<protein>
    <submittedName>
        <fullName evidence="2">Predicted protein</fullName>
    </submittedName>
</protein>
<name>F2E1P1_HORVV</name>
<proteinExistence type="evidence at transcript level"/>
<evidence type="ECO:0000256" key="1">
    <source>
        <dbReference type="SAM" id="MobiDB-lite"/>
    </source>
</evidence>
<reference evidence="2" key="1">
    <citation type="journal article" date="2011" name="Plant Physiol.">
        <title>Comprehensive sequence analysis of 24,783 barley full-length cDNAs derived from 12 clone libraries.</title>
        <authorList>
            <person name="Matsumoto T."/>
            <person name="Tanaka T."/>
            <person name="Sakai H."/>
            <person name="Amano N."/>
            <person name="Kanamori H."/>
            <person name="Kurita K."/>
            <person name="Kikuta A."/>
            <person name="Kamiya K."/>
            <person name="Yamamoto M."/>
            <person name="Ikawa H."/>
            <person name="Fujii N."/>
            <person name="Hori K."/>
            <person name="Itoh T."/>
            <person name="Sato K."/>
        </authorList>
    </citation>
    <scope>NUCLEOTIDE SEQUENCE</scope>
    <source>
        <tissue evidence="2">Shoot and root</tissue>
    </source>
</reference>
<dbReference type="AlphaFoldDB" id="F2E1P1"/>
<dbReference type="EMBL" id="AK370062">
    <property type="protein sequence ID" value="BAK01263.1"/>
    <property type="molecule type" value="mRNA"/>
</dbReference>
<feature type="compositionally biased region" description="Basic residues" evidence="1">
    <location>
        <begin position="148"/>
        <end position="199"/>
    </location>
</feature>
<evidence type="ECO:0000313" key="2">
    <source>
        <dbReference type="EMBL" id="BAK01263.1"/>
    </source>
</evidence>
<organism evidence="2">
    <name type="scientific">Hordeum vulgare subsp. vulgare</name>
    <name type="common">Domesticated barley</name>
    <dbReference type="NCBI Taxonomy" id="112509"/>
    <lineage>
        <taxon>Eukaryota</taxon>
        <taxon>Viridiplantae</taxon>
        <taxon>Streptophyta</taxon>
        <taxon>Embryophyta</taxon>
        <taxon>Tracheophyta</taxon>
        <taxon>Spermatophyta</taxon>
        <taxon>Magnoliopsida</taxon>
        <taxon>Liliopsida</taxon>
        <taxon>Poales</taxon>
        <taxon>Poaceae</taxon>
        <taxon>BOP clade</taxon>
        <taxon>Pooideae</taxon>
        <taxon>Triticodae</taxon>
        <taxon>Triticeae</taxon>
        <taxon>Hordeinae</taxon>
        <taxon>Hordeum</taxon>
    </lineage>
</organism>
<accession>F2E1P1</accession>